<dbReference type="EnsemblMetazoa" id="CJA11345b.1">
    <property type="protein sequence ID" value="CJA11345b.1"/>
    <property type="gene ID" value="WBGene00130549"/>
</dbReference>
<accession>A0A8R1DT00</accession>
<reference evidence="3" key="1">
    <citation type="submission" date="2010-08" db="EMBL/GenBank/DDBJ databases">
        <authorList>
            <consortium name="Caenorhabditis japonica Sequencing Consortium"/>
            <person name="Wilson R.K."/>
        </authorList>
    </citation>
    <scope>NUCLEOTIDE SEQUENCE [LARGE SCALE GENOMIC DNA]</scope>
    <source>
        <strain evidence="3">DF5081</strain>
    </source>
</reference>
<reference evidence="2" key="2">
    <citation type="submission" date="2022-06" db="UniProtKB">
        <authorList>
            <consortium name="EnsemblMetazoa"/>
        </authorList>
    </citation>
    <scope>IDENTIFICATION</scope>
    <source>
        <strain evidence="2">DF5081</strain>
    </source>
</reference>
<dbReference type="Proteomes" id="UP000005237">
    <property type="component" value="Unassembled WGS sequence"/>
</dbReference>
<name>A0A8R1DT00_CAEJA</name>
<proteinExistence type="predicted"/>
<evidence type="ECO:0000313" key="2">
    <source>
        <dbReference type="EnsemblMetazoa" id="CJA11345b.1"/>
    </source>
</evidence>
<organism evidence="2 3">
    <name type="scientific">Caenorhabditis japonica</name>
    <dbReference type="NCBI Taxonomy" id="281687"/>
    <lineage>
        <taxon>Eukaryota</taxon>
        <taxon>Metazoa</taxon>
        <taxon>Ecdysozoa</taxon>
        <taxon>Nematoda</taxon>
        <taxon>Chromadorea</taxon>
        <taxon>Rhabditida</taxon>
        <taxon>Rhabditina</taxon>
        <taxon>Rhabditomorpha</taxon>
        <taxon>Rhabditoidea</taxon>
        <taxon>Rhabditidae</taxon>
        <taxon>Peloderinae</taxon>
        <taxon>Caenorhabditis</taxon>
    </lineage>
</organism>
<feature type="region of interest" description="Disordered" evidence="1">
    <location>
        <begin position="90"/>
        <end position="143"/>
    </location>
</feature>
<evidence type="ECO:0000313" key="3">
    <source>
        <dbReference type="Proteomes" id="UP000005237"/>
    </source>
</evidence>
<dbReference type="AlphaFoldDB" id="A0A8R1DT00"/>
<keyword evidence="3" id="KW-1185">Reference proteome</keyword>
<evidence type="ECO:0000256" key="1">
    <source>
        <dbReference type="SAM" id="MobiDB-lite"/>
    </source>
</evidence>
<protein>
    <submittedName>
        <fullName evidence="2">Uncharacterized protein</fullName>
    </submittedName>
</protein>
<sequence length="201" mass="22681">MSRRHCSASSALQSTSTYTSMATGETVVGSEINGGHCSSPYLRRCRVPKLGTYRQHLEEEGEEDDEWIEGQIAKHDLIRLRMTELKSKKQRWKDCTNNNNNNNPTFHGHGQPQRQPSTSGKPDDLEIMRRTGNGNGNIPSLSEYPVRDETETVIQRCLWFHPSRLFGSTTPTSAEFKALTTSISLTSASQFQKSLRHSRKV</sequence>